<keyword evidence="2" id="KW-0378">Hydrolase</keyword>
<dbReference type="Gene3D" id="2.30.40.10">
    <property type="entry name" value="Urease, subunit C, domain 1"/>
    <property type="match status" value="2"/>
</dbReference>
<dbReference type="InterPro" id="IPR006680">
    <property type="entry name" value="Amidohydro-rel"/>
</dbReference>
<dbReference type="EMBL" id="JAWLIP010000006">
    <property type="protein sequence ID" value="MDV6227275.1"/>
    <property type="molecule type" value="Genomic_DNA"/>
</dbReference>
<evidence type="ECO:0000313" key="3">
    <source>
        <dbReference type="Proteomes" id="UP001185659"/>
    </source>
</evidence>
<dbReference type="NCBIfam" id="NF011987">
    <property type="entry name" value="PRK15446.2-3"/>
    <property type="match status" value="1"/>
</dbReference>
<sequence length="399" mass="43072">MWLSDFRIVLADRVIDRGALRIEDGLIAEISETPVSGADMEGNGLLLLPGMIDMHGDMIEREMEPRPGVRMPMDMGLRDLDMKLATSGITTAYASLSFAPGSAYGHMRSYDFTSKLIRAVVSARPNLLIDHRVHARFEVTFPAALSVVKELVSEGSVDLVSLCDHTPGQGQYRDLELQAANISRNKGISLEAAAEQLQQRIRDRQETAGDMIATLRAITQYCAMHGVPVASHDDDTVEKVTLMEQLGIKISEFPVTLEAAREAHRRGMLNAMGAPNALRGQSYSGNLSAREAHASGVLDLLAADYHPSAMLPAVLVLAETDPDGLAGAARLTSFNPARALGLLDRGEIRVGLRADMLVASSTGVGQVHATFSRGRLVHADGKVLPAVTASRHEHVIRMS</sequence>
<protein>
    <submittedName>
        <fullName evidence="2">Alpha-D-ribose 1-methylphosphonate 5-triphosphate diphosphatase</fullName>
        <ecNumber evidence="2">3.6.1.63</ecNumber>
    </submittedName>
</protein>
<dbReference type="RefSeq" id="WP_317561582.1">
    <property type="nucleotide sequence ID" value="NZ_JAWLIP010000006.1"/>
</dbReference>
<dbReference type="InterPro" id="IPR032466">
    <property type="entry name" value="Metal_Hydrolase"/>
</dbReference>
<feature type="domain" description="Amidohydrolase-related" evidence="1">
    <location>
        <begin position="224"/>
        <end position="377"/>
    </location>
</feature>
<dbReference type="Gene3D" id="3.20.20.140">
    <property type="entry name" value="Metal-dependent hydrolases"/>
    <property type="match status" value="2"/>
</dbReference>
<organism evidence="2 3">
    <name type="scientific">Nitratireductor aquimarinus</name>
    <dbReference type="NCBI Taxonomy" id="889300"/>
    <lineage>
        <taxon>Bacteria</taxon>
        <taxon>Pseudomonadati</taxon>
        <taxon>Pseudomonadota</taxon>
        <taxon>Alphaproteobacteria</taxon>
        <taxon>Hyphomicrobiales</taxon>
        <taxon>Phyllobacteriaceae</taxon>
        <taxon>Nitratireductor</taxon>
    </lineage>
</organism>
<dbReference type="NCBIfam" id="TIGR02318">
    <property type="entry name" value="phosphono_phnM"/>
    <property type="match status" value="1"/>
</dbReference>
<dbReference type="NCBIfam" id="NF011984">
    <property type="entry name" value="PRK15446.1-5"/>
    <property type="match status" value="1"/>
</dbReference>
<dbReference type="SUPFAM" id="SSF51338">
    <property type="entry name" value="Composite domain of metallo-dependent hydrolases"/>
    <property type="match status" value="1"/>
</dbReference>
<dbReference type="PANTHER" id="PTHR43135:SF3">
    <property type="entry name" value="ALPHA-D-RIBOSE 1-METHYLPHOSPHONATE 5-TRIPHOSPHATE DIPHOSPHATASE"/>
    <property type="match status" value="1"/>
</dbReference>
<keyword evidence="3" id="KW-1185">Reference proteome</keyword>
<dbReference type="InterPro" id="IPR051781">
    <property type="entry name" value="Metallo-dep_Hydrolase"/>
</dbReference>
<comment type="caution">
    <text evidence="2">The sequence shown here is derived from an EMBL/GenBank/DDBJ whole genome shotgun (WGS) entry which is preliminary data.</text>
</comment>
<dbReference type="PANTHER" id="PTHR43135">
    <property type="entry name" value="ALPHA-D-RIBOSE 1-METHYLPHOSPHONATE 5-TRIPHOSPHATE DIPHOSPHATASE"/>
    <property type="match status" value="1"/>
</dbReference>
<dbReference type="Proteomes" id="UP001185659">
    <property type="component" value="Unassembled WGS sequence"/>
</dbReference>
<dbReference type="NCBIfam" id="NF011990">
    <property type="entry name" value="PRK15446.2-6"/>
    <property type="match status" value="1"/>
</dbReference>
<dbReference type="InterPro" id="IPR012696">
    <property type="entry name" value="PhnM"/>
</dbReference>
<proteinExistence type="predicted"/>
<dbReference type="EC" id="3.6.1.63" evidence="2"/>
<reference evidence="2 3" key="1">
    <citation type="submission" date="2023-10" db="EMBL/GenBank/DDBJ databases">
        <authorList>
            <person name="Venkata Ramana C."/>
            <person name="Sasikala C."/>
            <person name="Dhurka M."/>
        </authorList>
    </citation>
    <scope>NUCLEOTIDE SEQUENCE [LARGE SCALE GENOMIC DNA]</scope>
    <source>
        <strain evidence="2 3">KCTC 32151</strain>
    </source>
</reference>
<gene>
    <name evidence="2" type="ORF">R2G56_13335</name>
</gene>
<dbReference type="NCBIfam" id="NF011988">
    <property type="entry name" value="PRK15446.2-4"/>
    <property type="match status" value="1"/>
</dbReference>
<name>A0ABU4AM00_9HYPH</name>
<evidence type="ECO:0000259" key="1">
    <source>
        <dbReference type="Pfam" id="PF01979"/>
    </source>
</evidence>
<dbReference type="PIRSF" id="PIRSF038971">
    <property type="entry name" value="PhnM"/>
    <property type="match status" value="1"/>
</dbReference>
<dbReference type="InterPro" id="IPR011059">
    <property type="entry name" value="Metal-dep_hydrolase_composite"/>
</dbReference>
<dbReference type="SUPFAM" id="SSF51556">
    <property type="entry name" value="Metallo-dependent hydrolases"/>
    <property type="match status" value="1"/>
</dbReference>
<dbReference type="GO" id="GO:0016787">
    <property type="term" value="F:hydrolase activity"/>
    <property type="evidence" value="ECO:0007669"/>
    <property type="project" value="UniProtKB-KW"/>
</dbReference>
<accession>A0ABU4AM00</accession>
<evidence type="ECO:0000313" key="2">
    <source>
        <dbReference type="EMBL" id="MDV6227275.1"/>
    </source>
</evidence>
<dbReference type="Pfam" id="PF01979">
    <property type="entry name" value="Amidohydro_1"/>
    <property type="match status" value="1"/>
</dbReference>